<organism evidence="1 2">
    <name type="scientific">Salmonella typhimurium (strain 14028s / SGSC 2262)</name>
    <dbReference type="NCBI Taxonomy" id="588858"/>
    <lineage>
        <taxon>Bacteria</taxon>
        <taxon>Pseudomonadati</taxon>
        <taxon>Pseudomonadota</taxon>
        <taxon>Gammaproteobacteria</taxon>
        <taxon>Enterobacterales</taxon>
        <taxon>Enterobacteriaceae</taxon>
        <taxon>Salmonella</taxon>
    </lineage>
</organism>
<proteinExistence type="predicted"/>
<name>A0A0F6B7V6_SALT1</name>
<protein>
    <submittedName>
        <fullName evidence="1">Uncharacterized protein</fullName>
    </submittedName>
</protein>
<dbReference type="Proteomes" id="UP000002695">
    <property type="component" value="Chromosome"/>
</dbReference>
<dbReference type="AlphaFoldDB" id="A0A0F6B7V6"/>
<keyword evidence="2" id="KW-1185">Reference proteome</keyword>
<dbReference type="KEGG" id="seo:STM14_4214"/>
<dbReference type="EMBL" id="CP001363">
    <property type="protein sequence ID" value="ACY90604.1"/>
    <property type="molecule type" value="Genomic_DNA"/>
</dbReference>
<sequence>MFFVNRDFVQIRKSMSLVAVNQPQKTLLFSVIYIG</sequence>
<accession>A0A0F6B7V6</accession>
<reference evidence="1 2" key="1">
    <citation type="journal article" date="2010" name="J. Bacteriol.">
        <title>Short-term signatures of evolutionary change in the Salmonella enterica serovar typhimurium 14028 genome.</title>
        <authorList>
            <person name="Jarvik T."/>
            <person name="Smillie C."/>
            <person name="Groisman E.A."/>
            <person name="Ochman H."/>
        </authorList>
    </citation>
    <scope>NUCLEOTIDE SEQUENCE [LARGE SCALE GENOMIC DNA]</scope>
    <source>
        <strain evidence="2">14028s / SGSC 2262</strain>
    </source>
</reference>
<evidence type="ECO:0000313" key="1">
    <source>
        <dbReference type="EMBL" id="ACY90604.1"/>
    </source>
</evidence>
<gene>
    <name evidence="1" type="ordered locus">STM14_4214</name>
</gene>
<evidence type="ECO:0000313" key="2">
    <source>
        <dbReference type="Proteomes" id="UP000002695"/>
    </source>
</evidence>
<dbReference type="HOGENOM" id="CLU_3367138_0_0_6"/>